<evidence type="ECO:0000259" key="4">
    <source>
        <dbReference type="Pfam" id="PF01612"/>
    </source>
</evidence>
<evidence type="ECO:0000256" key="1">
    <source>
        <dbReference type="ARBA" id="ARBA00022722"/>
    </source>
</evidence>
<dbReference type="Pfam" id="PF01612">
    <property type="entry name" value="DNA_pol_A_exo1"/>
    <property type="match status" value="1"/>
</dbReference>
<feature type="compositionally biased region" description="Basic and acidic residues" evidence="3">
    <location>
        <begin position="244"/>
        <end position="267"/>
    </location>
</feature>
<sequence length="950" mass="99433">MMSRQLYIGNGGAHHTWLDKTQGVVLLTGQVHYALRHYSPVSHRGKNVACSFGGGSRADPMDPHATAEPASHAASRLTPDQATELPAPPGRSEITKPPASRDGEWEREGLQPLDAEATNMLNGSSRIRVEPVSSSNIGGMNGPTYSSPGGGRRRRRAGGGTSLDDEEGTWDFETYYDERTKNDDGGVAEAAAAGAGASSSTGFRDPDVFIARSGSLGRGLPLTQRDSNDDDEAGSPAEVWSQRGGRDGRGRRWWEHDWEYGGDRNGNDRAPGSRAPGSRAPGSRAPGSRARVWLRASDPGSGLDIGEWGDTELDDLQSVDGIQMRGGGMGGDVGGGMGDRHDGGGGLRGGRRAVIASESALRRDLAAVSTRLPRIGLSVTFPLLPASCIPAVPEAAAAATTAVTPAAVPLPPSPKPGQAGESAGFQQQAPPATDMDPSAGGNASAAPSTMPTVSPEAAAAGGPHDWATVPLLYSFGPNFKLLEEDAVPQEVPLPEELLALTGRLPDSGGGGRSAVDALLPGCTAFTIAGDYQILLVQNSLSVDTAVAWLRASVGEDRVVGVDAEWPPTFKAGTSPRLAMLQLASTSRVLLLHIAQMRRKVTAPGGPIHSLLSDASLTWVGSGWGHSDRFVMMEAFGNAALPPAVVDVQVAARAAGWPRVGLLGLVNDLMGVSEFQKPRKLSMCNWAAATMSGRQIRYAALDALLPLILLRQLRLFAAMPGLRCSFCKQAMHAPLQHEHIPPAPSGSLPVCEHCGRTIRRFSVDESSCDISMDEVVGVQPADVQLQARAPTHVSPSAARPASKAGSLRTYLQSVVEGRQLQRRTMGQRVLRHRRLFSSHDTNAGSDPELESDSGSGSDFGDEEGENKSVRCGGKQPTAETTAGKSKGKRKKKRTVRPVAGGAATPASSSRQQALWHAFEEASPAAAAAVVLAMAGEEGSRGDAAAPADGAQ</sequence>
<dbReference type="PANTHER" id="PTHR13620:SF104">
    <property type="entry name" value="EXONUCLEASE 3'-5' DOMAIN-CONTAINING PROTEIN 2"/>
    <property type="match status" value="1"/>
</dbReference>
<dbReference type="EMBL" id="BSDZ01000079">
    <property type="protein sequence ID" value="GLI67873.1"/>
    <property type="molecule type" value="Genomic_DNA"/>
</dbReference>
<comment type="caution">
    <text evidence="5">The sequence shown here is derived from an EMBL/GenBank/DDBJ whole genome shotgun (WGS) entry which is preliminary data.</text>
</comment>
<evidence type="ECO:0000256" key="3">
    <source>
        <dbReference type="SAM" id="MobiDB-lite"/>
    </source>
</evidence>
<dbReference type="InterPro" id="IPR002562">
    <property type="entry name" value="3'-5'_exonuclease_dom"/>
</dbReference>
<dbReference type="Proteomes" id="UP001165090">
    <property type="component" value="Unassembled WGS sequence"/>
</dbReference>
<gene>
    <name evidence="5" type="ORF">VaNZ11_012161</name>
</gene>
<feature type="compositionally biased region" description="Low complexity" evidence="3">
    <location>
        <begin position="437"/>
        <end position="448"/>
    </location>
</feature>
<feature type="domain" description="3'-5' exonuclease" evidence="4">
    <location>
        <begin position="555"/>
        <end position="713"/>
    </location>
</feature>
<dbReference type="InterPro" id="IPR051132">
    <property type="entry name" value="3-5_Exonuclease_domain"/>
</dbReference>
<organism evidence="5 6">
    <name type="scientific">Volvox africanus</name>
    <dbReference type="NCBI Taxonomy" id="51714"/>
    <lineage>
        <taxon>Eukaryota</taxon>
        <taxon>Viridiplantae</taxon>
        <taxon>Chlorophyta</taxon>
        <taxon>core chlorophytes</taxon>
        <taxon>Chlorophyceae</taxon>
        <taxon>CS clade</taxon>
        <taxon>Chlamydomonadales</taxon>
        <taxon>Volvocaceae</taxon>
        <taxon>Volvox</taxon>
    </lineage>
</organism>
<reference evidence="5 6" key="1">
    <citation type="journal article" date="2023" name="IScience">
        <title>Expanded male sex-determining region conserved during the evolution of homothallism in the green alga Volvox.</title>
        <authorList>
            <person name="Yamamoto K."/>
            <person name="Matsuzaki R."/>
            <person name="Mahakham W."/>
            <person name="Heman W."/>
            <person name="Sekimoto H."/>
            <person name="Kawachi M."/>
            <person name="Minakuchi Y."/>
            <person name="Toyoda A."/>
            <person name="Nozaki H."/>
        </authorList>
    </citation>
    <scope>NUCLEOTIDE SEQUENCE [LARGE SCALE GENOMIC DNA]</scope>
    <source>
        <strain evidence="5 6">NIES-4468</strain>
    </source>
</reference>
<dbReference type="PANTHER" id="PTHR13620">
    <property type="entry name" value="3-5 EXONUCLEASE"/>
    <property type="match status" value="1"/>
</dbReference>
<keyword evidence="2" id="KW-0378">Hydrolase</keyword>
<keyword evidence="6" id="KW-1185">Reference proteome</keyword>
<feature type="region of interest" description="Disordered" evidence="3">
    <location>
        <begin position="59"/>
        <end position="106"/>
    </location>
</feature>
<dbReference type="Gene3D" id="3.30.420.10">
    <property type="entry name" value="Ribonuclease H-like superfamily/Ribonuclease H"/>
    <property type="match status" value="1"/>
</dbReference>
<name>A0ABQ5SEG8_9CHLO</name>
<feature type="region of interest" description="Disordered" evidence="3">
    <location>
        <begin position="407"/>
        <end position="461"/>
    </location>
</feature>
<feature type="region of interest" description="Disordered" evidence="3">
    <location>
        <begin position="213"/>
        <end position="290"/>
    </location>
</feature>
<dbReference type="InterPro" id="IPR036397">
    <property type="entry name" value="RNaseH_sf"/>
</dbReference>
<proteinExistence type="predicted"/>
<feature type="compositionally biased region" description="Polar residues" evidence="3">
    <location>
        <begin position="132"/>
        <end position="147"/>
    </location>
</feature>
<dbReference type="SUPFAM" id="SSF53098">
    <property type="entry name" value="Ribonuclease H-like"/>
    <property type="match status" value="1"/>
</dbReference>
<keyword evidence="1" id="KW-0540">Nuclease</keyword>
<protein>
    <recommendedName>
        <fullName evidence="4">3'-5' exonuclease domain-containing protein</fullName>
    </recommendedName>
</protein>
<feature type="region of interest" description="Disordered" evidence="3">
    <location>
        <begin position="817"/>
        <end position="914"/>
    </location>
</feature>
<evidence type="ECO:0000313" key="6">
    <source>
        <dbReference type="Proteomes" id="UP001165090"/>
    </source>
</evidence>
<evidence type="ECO:0000313" key="5">
    <source>
        <dbReference type="EMBL" id="GLI67873.1"/>
    </source>
</evidence>
<dbReference type="InterPro" id="IPR012337">
    <property type="entry name" value="RNaseH-like_sf"/>
</dbReference>
<accession>A0ABQ5SEG8</accession>
<feature type="region of interest" description="Disordered" evidence="3">
    <location>
        <begin position="131"/>
        <end position="167"/>
    </location>
</feature>
<feature type="compositionally biased region" description="Basic residues" evidence="3">
    <location>
        <begin position="884"/>
        <end position="894"/>
    </location>
</feature>
<evidence type="ECO:0000256" key="2">
    <source>
        <dbReference type="ARBA" id="ARBA00022801"/>
    </source>
</evidence>